<proteinExistence type="predicted"/>
<protein>
    <submittedName>
        <fullName evidence="3">Cysteine hydrolase</fullName>
    </submittedName>
</protein>
<dbReference type="Gene3D" id="3.40.50.850">
    <property type="entry name" value="Isochorismatase-like"/>
    <property type="match status" value="1"/>
</dbReference>
<dbReference type="Proteomes" id="UP000076976">
    <property type="component" value="Unassembled WGS sequence"/>
</dbReference>
<dbReference type="SUPFAM" id="SSF52499">
    <property type="entry name" value="Isochorismatase-like hydrolases"/>
    <property type="match status" value="1"/>
</dbReference>
<evidence type="ECO:0000313" key="3">
    <source>
        <dbReference type="EMBL" id="OAB86829.1"/>
    </source>
</evidence>
<keyword evidence="1 3" id="KW-0378">Hydrolase</keyword>
<name>A0A176QAX2_9MICO</name>
<evidence type="ECO:0000313" key="4">
    <source>
        <dbReference type="Proteomes" id="UP000076976"/>
    </source>
</evidence>
<keyword evidence="4" id="KW-1185">Reference proteome</keyword>
<dbReference type="GO" id="GO:0016787">
    <property type="term" value="F:hydrolase activity"/>
    <property type="evidence" value="ECO:0007669"/>
    <property type="project" value="UniProtKB-KW"/>
</dbReference>
<dbReference type="RefSeq" id="WP_068275087.1">
    <property type="nucleotide sequence ID" value="NZ_LQZG01000003.1"/>
</dbReference>
<dbReference type="InterPro" id="IPR036380">
    <property type="entry name" value="Isochorismatase-like_sf"/>
</dbReference>
<evidence type="ECO:0000259" key="2">
    <source>
        <dbReference type="Pfam" id="PF00857"/>
    </source>
</evidence>
<dbReference type="InterPro" id="IPR000868">
    <property type="entry name" value="Isochorismatase-like_dom"/>
</dbReference>
<accession>A0A176QAX2</accession>
<sequence>MPQDRAALVVVDMQNSFFEDPVLEEQREWLLPRVNDLVAAARDAGADVVLVRTEHARDRSTWTLSMRRDDQGFAFPGTEQAAPLDGLDTQGALEVVKTRDSAFVRTDLEDLLRERGVGRILLCGVSTHSCIAQTATHGFALDLDVAIAREACASENFELAEALLAFLRDEVRQPLLHQDECADWLSGRGTPGSGGPR</sequence>
<reference evidence="3 4" key="1">
    <citation type="submission" date="2016-01" db="EMBL/GenBank/DDBJ databases">
        <title>Janibacter melonis strain CD11_4 genome sequencing and assembly.</title>
        <authorList>
            <person name="Nair G.R."/>
            <person name="Kaur G."/>
            <person name="Chander A.M."/>
            <person name="Mayilraj S."/>
        </authorList>
    </citation>
    <scope>NUCLEOTIDE SEQUENCE [LARGE SCALE GENOMIC DNA]</scope>
    <source>
        <strain evidence="3 4">CD11-4</strain>
    </source>
</reference>
<dbReference type="Pfam" id="PF00857">
    <property type="entry name" value="Isochorismatase"/>
    <property type="match status" value="1"/>
</dbReference>
<gene>
    <name evidence="3" type="ORF">AWH69_10430</name>
</gene>
<dbReference type="EMBL" id="LQZG01000003">
    <property type="protein sequence ID" value="OAB86829.1"/>
    <property type="molecule type" value="Genomic_DNA"/>
</dbReference>
<dbReference type="CDD" id="cd00431">
    <property type="entry name" value="cysteine_hydrolases"/>
    <property type="match status" value="1"/>
</dbReference>
<dbReference type="PANTHER" id="PTHR43540">
    <property type="entry name" value="PEROXYUREIDOACRYLATE/UREIDOACRYLATE AMIDOHYDROLASE-RELATED"/>
    <property type="match status" value="1"/>
</dbReference>
<dbReference type="InterPro" id="IPR050272">
    <property type="entry name" value="Isochorismatase-like_hydrls"/>
</dbReference>
<dbReference type="STRING" id="262209.AWH69_10430"/>
<evidence type="ECO:0000256" key="1">
    <source>
        <dbReference type="ARBA" id="ARBA00022801"/>
    </source>
</evidence>
<feature type="domain" description="Isochorismatase-like" evidence="2">
    <location>
        <begin position="6"/>
        <end position="173"/>
    </location>
</feature>
<dbReference type="AlphaFoldDB" id="A0A176QAX2"/>
<comment type="caution">
    <text evidence="3">The sequence shown here is derived from an EMBL/GenBank/DDBJ whole genome shotgun (WGS) entry which is preliminary data.</text>
</comment>
<organism evidence="3 4">
    <name type="scientific">Janibacter melonis</name>
    <dbReference type="NCBI Taxonomy" id="262209"/>
    <lineage>
        <taxon>Bacteria</taxon>
        <taxon>Bacillati</taxon>
        <taxon>Actinomycetota</taxon>
        <taxon>Actinomycetes</taxon>
        <taxon>Micrococcales</taxon>
        <taxon>Intrasporangiaceae</taxon>
        <taxon>Janibacter</taxon>
    </lineage>
</organism>